<dbReference type="eggNOG" id="COG0790">
    <property type="taxonomic scope" value="Bacteria"/>
</dbReference>
<accession>K8WFN3</accession>
<dbReference type="PROSITE" id="PS51257">
    <property type="entry name" value="PROKAR_LIPOPROTEIN"/>
    <property type="match status" value="1"/>
</dbReference>
<organism evidence="1 2">
    <name type="scientific">Providencia burhodogranariea DSM 19968</name>
    <dbReference type="NCBI Taxonomy" id="1141662"/>
    <lineage>
        <taxon>Bacteria</taxon>
        <taxon>Pseudomonadati</taxon>
        <taxon>Pseudomonadota</taxon>
        <taxon>Gammaproteobacteria</taxon>
        <taxon>Enterobacterales</taxon>
        <taxon>Morganellaceae</taxon>
        <taxon>Providencia</taxon>
    </lineage>
</organism>
<dbReference type="STRING" id="1141662.OOA_13342"/>
<dbReference type="Proteomes" id="UP000009336">
    <property type="component" value="Unassembled WGS sequence"/>
</dbReference>
<feature type="non-terminal residue" evidence="1">
    <location>
        <position position="95"/>
    </location>
</feature>
<gene>
    <name evidence="1" type="ORF">OOA_13342</name>
</gene>
<dbReference type="HOGENOM" id="CLU_2377764_0_0_6"/>
<sequence>MLKIIKYWRALGGMMVVIFLVGCEPSANINDTLKQFQFSCVHESSLLPPLDPEADIWFQQARKLQIQKGPKDFARIALLYRQAAEKKHYKAMGNL</sequence>
<dbReference type="EMBL" id="AKKL01000036">
    <property type="protein sequence ID" value="EKT59354.1"/>
    <property type="molecule type" value="Genomic_DNA"/>
</dbReference>
<evidence type="ECO:0000313" key="2">
    <source>
        <dbReference type="Proteomes" id="UP000009336"/>
    </source>
</evidence>
<keyword evidence="2" id="KW-1185">Reference proteome</keyword>
<comment type="caution">
    <text evidence="1">The sequence shown here is derived from an EMBL/GenBank/DDBJ whole genome shotgun (WGS) entry which is preliminary data.</text>
</comment>
<name>K8WFN3_9GAMM</name>
<dbReference type="AlphaFoldDB" id="K8WFN3"/>
<protein>
    <submittedName>
        <fullName evidence="1">Harboring protein</fullName>
    </submittedName>
</protein>
<reference evidence="1 2" key="1">
    <citation type="journal article" date="2012" name="BMC Genomics">
        <title>Comparative genomics of bacteria in the genus Providencia isolated from wild Drosophila melanogaster.</title>
        <authorList>
            <person name="Galac M.R."/>
            <person name="Lazzaro B.P."/>
        </authorList>
    </citation>
    <scope>NUCLEOTIDE SEQUENCE [LARGE SCALE GENOMIC DNA]</scope>
    <source>
        <strain evidence="1 2">DSM 19968</strain>
    </source>
</reference>
<evidence type="ECO:0000313" key="1">
    <source>
        <dbReference type="EMBL" id="EKT59354.1"/>
    </source>
</evidence>
<proteinExistence type="predicted"/>